<sequence>MGASGIGGLEVFYLKVVGFWIVVVVLVVLPAWVWVWVCCLDWRRHRCGSVAGGAAGVGVGVDLLLGLAPAWVWVCCWWCCRLGCVGLMVVLPAWVCGFDGGAAGVGVGLMVVLPAWVWV</sequence>
<gene>
    <name evidence="2" type="ORF">FSB_LOCUS61270</name>
</gene>
<evidence type="ECO:0008006" key="3">
    <source>
        <dbReference type="Google" id="ProtNLM"/>
    </source>
</evidence>
<evidence type="ECO:0000313" key="2">
    <source>
        <dbReference type="EMBL" id="SPD33388.1"/>
    </source>
</evidence>
<keyword evidence="1" id="KW-1133">Transmembrane helix</keyword>
<proteinExistence type="predicted"/>
<protein>
    <recommendedName>
        <fullName evidence="3">Transmembrane protein</fullName>
    </recommendedName>
</protein>
<accession>A0A2N9J956</accession>
<dbReference type="EMBL" id="OIVN01006451">
    <property type="protein sequence ID" value="SPD33388.1"/>
    <property type="molecule type" value="Genomic_DNA"/>
</dbReference>
<dbReference type="AlphaFoldDB" id="A0A2N9J956"/>
<organism evidence="2">
    <name type="scientific">Fagus sylvatica</name>
    <name type="common">Beechnut</name>
    <dbReference type="NCBI Taxonomy" id="28930"/>
    <lineage>
        <taxon>Eukaryota</taxon>
        <taxon>Viridiplantae</taxon>
        <taxon>Streptophyta</taxon>
        <taxon>Embryophyta</taxon>
        <taxon>Tracheophyta</taxon>
        <taxon>Spermatophyta</taxon>
        <taxon>Magnoliopsida</taxon>
        <taxon>eudicotyledons</taxon>
        <taxon>Gunneridae</taxon>
        <taxon>Pentapetalae</taxon>
        <taxon>rosids</taxon>
        <taxon>fabids</taxon>
        <taxon>Fagales</taxon>
        <taxon>Fagaceae</taxon>
        <taxon>Fagus</taxon>
    </lineage>
</organism>
<name>A0A2N9J956_FAGSY</name>
<feature type="transmembrane region" description="Helical" evidence="1">
    <location>
        <begin position="47"/>
        <end position="65"/>
    </location>
</feature>
<reference evidence="2" key="1">
    <citation type="submission" date="2018-02" db="EMBL/GenBank/DDBJ databases">
        <authorList>
            <person name="Cohen D.B."/>
            <person name="Kent A.D."/>
        </authorList>
    </citation>
    <scope>NUCLEOTIDE SEQUENCE</scope>
</reference>
<feature type="transmembrane region" description="Helical" evidence="1">
    <location>
        <begin position="101"/>
        <end position="118"/>
    </location>
</feature>
<keyword evidence="1" id="KW-0472">Membrane</keyword>
<evidence type="ECO:0000256" key="1">
    <source>
        <dbReference type="SAM" id="Phobius"/>
    </source>
</evidence>
<keyword evidence="1" id="KW-0812">Transmembrane</keyword>
<feature type="transmembrane region" description="Helical" evidence="1">
    <location>
        <begin position="12"/>
        <end position="35"/>
    </location>
</feature>